<gene>
    <name evidence="3" type="ORF">SOIL9_11070</name>
</gene>
<reference evidence="3 4" key="1">
    <citation type="submission" date="2019-05" db="EMBL/GenBank/DDBJ databases">
        <authorList>
            <consortium name="Science for Life Laboratories"/>
        </authorList>
    </citation>
    <scope>NUCLEOTIDE SEQUENCE [LARGE SCALE GENOMIC DNA]</scope>
    <source>
        <strain evidence="3">Soil9</strain>
    </source>
</reference>
<dbReference type="Gene3D" id="3.30.700.10">
    <property type="entry name" value="Glycoprotein, Type 4 Pilin"/>
    <property type="match status" value="1"/>
</dbReference>
<sequence>MPHQPVTRPRNAFTLIELLVVIAIIAILIGLLLPAVQKVREAAARMKCQNNLKQIVLACHNYENALGRLPVPYSTGDGWVVQVLPYIEQGNLLTGYTRYSPSAPTITWQSDVNAAAVATRLAVVECPSSPVSRTTPVWRDSAGTVPGEYGRSDYFAVSGANAAGYLNAWGVAAGDASGIFGGQVNGSGGLVGGEKFTSATDGLSNTIAIGECSGRPWVFIANGKQLTSASDPNYLTVAAGGLFPNSAVVDRQGAILWSSVIHGAWAHNNTYNVTTFNAIGNVGSTGQCTVNCSNVRGLYSFHSGLANAGFADGSVRSLSTGTSAKALMAYVTRSNGEVINE</sequence>
<protein>
    <recommendedName>
        <fullName evidence="2">DUF1559 domain-containing protein</fullName>
    </recommendedName>
</protein>
<dbReference type="InterPro" id="IPR045584">
    <property type="entry name" value="Pilin-like"/>
</dbReference>
<keyword evidence="1" id="KW-0812">Transmembrane</keyword>
<name>A0A6P2D8F1_9BACT</name>
<dbReference type="InterPro" id="IPR027558">
    <property type="entry name" value="Pre_pil_HX9DG_C"/>
</dbReference>
<dbReference type="KEGG" id="gms:SOIL9_11070"/>
<dbReference type="Proteomes" id="UP000464178">
    <property type="component" value="Chromosome"/>
</dbReference>
<evidence type="ECO:0000256" key="1">
    <source>
        <dbReference type="SAM" id="Phobius"/>
    </source>
</evidence>
<accession>A0A6P2D8F1</accession>
<dbReference type="PANTHER" id="PTHR30093">
    <property type="entry name" value="GENERAL SECRETION PATHWAY PROTEIN G"/>
    <property type="match status" value="1"/>
</dbReference>
<dbReference type="RefSeq" id="WP_232069810.1">
    <property type="nucleotide sequence ID" value="NZ_LR593886.1"/>
</dbReference>
<keyword evidence="4" id="KW-1185">Reference proteome</keyword>
<keyword evidence="1" id="KW-1133">Transmembrane helix</keyword>
<evidence type="ECO:0000313" key="4">
    <source>
        <dbReference type="Proteomes" id="UP000464178"/>
    </source>
</evidence>
<dbReference type="EMBL" id="LR593886">
    <property type="protein sequence ID" value="VTR96665.1"/>
    <property type="molecule type" value="Genomic_DNA"/>
</dbReference>
<dbReference type="InterPro" id="IPR011453">
    <property type="entry name" value="DUF1559"/>
</dbReference>
<keyword evidence="1" id="KW-0472">Membrane</keyword>
<dbReference type="SUPFAM" id="SSF54523">
    <property type="entry name" value="Pili subunits"/>
    <property type="match status" value="1"/>
</dbReference>
<dbReference type="NCBIfam" id="TIGR02532">
    <property type="entry name" value="IV_pilin_GFxxxE"/>
    <property type="match status" value="1"/>
</dbReference>
<evidence type="ECO:0000313" key="3">
    <source>
        <dbReference type="EMBL" id="VTR96665.1"/>
    </source>
</evidence>
<organism evidence="3 4">
    <name type="scientific">Gemmata massiliana</name>
    <dbReference type="NCBI Taxonomy" id="1210884"/>
    <lineage>
        <taxon>Bacteria</taxon>
        <taxon>Pseudomonadati</taxon>
        <taxon>Planctomycetota</taxon>
        <taxon>Planctomycetia</taxon>
        <taxon>Gemmatales</taxon>
        <taxon>Gemmataceae</taxon>
        <taxon>Gemmata</taxon>
    </lineage>
</organism>
<dbReference type="Pfam" id="PF07596">
    <property type="entry name" value="SBP_bac_10"/>
    <property type="match status" value="1"/>
</dbReference>
<proteinExistence type="predicted"/>
<feature type="domain" description="DUF1559" evidence="2">
    <location>
        <begin position="37"/>
        <end position="319"/>
    </location>
</feature>
<dbReference type="NCBIfam" id="TIGR04294">
    <property type="entry name" value="pre_pil_HX9DG"/>
    <property type="match status" value="1"/>
</dbReference>
<dbReference type="InterPro" id="IPR012902">
    <property type="entry name" value="N_methyl_site"/>
</dbReference>
<dbReference type="PANTHER" id="PTHR30093:SF2">
    <property type="entry name" value="TYPE II SECRETION SYSTEM PROTEIN H"/>
    <property type="match status" value="1"/>
</dbReference>
<evidence type="ECO:0000259" key="2">
    <source>
        <dbReference type="Pfam" id="PF07596"/>
    </source>
</evidence>
<dbReference type="AlphaFoldDB" id="A0A6P2D8F1"/>
<feature type="transmembrane region" description="Helical" evidence="1">
    <location>
        <begin position="12"/>
        <end position="36"/>
    </location>
</feature>
<dbReference type="Pfam" id="PF07963">
    <property type="entry name" value="N_methyl"/>
    <property type="match status" value="1"/>
</dbReference>